<organism evidence="1 2">
    <name type="scientific">Solanum commersonii</name>
    <name type="common">Commerson's wild potato</name>
    <name type="synonym">Commerson's nightshade</name>
    <dbReference type="NCBI Taxonomy" id="4109"/>
    <lineage>
        <taxon>Eukaryota</taxon>
        <taxon>Viridiplantae</taxon>
        <taxon>Streptophyta</taxon>
        <taxon>Embryophyta</taxon>
        <taxon>Tracheophyta</taxon>
        <taxon>Spermatophyta</taxon>
        <taxon>Magnoliopsida</taxon>
        <taxon>eudicotyledons</taxon>
        <taxon>Gunneridae</taxon>
        <taxon>Pentapetalae</taxon>
        <taxon>asterids</taxon>
        <taxon>lamiids</taxon>
        <taxon>Solanales</taxon>
        <taxon>Solanaceae</taxon>
        <taxon>Solanoideae</taxon>
        <taxon>Solaneae</taxon>
        <taxon>Solanum</taxon>
    </lineage>
</organism>
<dbReference type="SUPFAM" id="SSF56219">
    <property type="entry name" value="DNase I-like"/>
    <property type="match status" value="1"/>
</dbReference>
<dbReference type="AlphaFoldDB" id="A0A9J5ZTI6"/>
<sequence>MGIRGVNLSHTIGSQRYQMGDNHSMGQQHMGGRSLLGRGLLWHLSYVYAPNNLEEREEVWGKLGAVRSLFNGPWVIAGDFHVVRFPSEKKNCNRITKSMENFSDFIEDMELVDPPLIGGSFTWRKGDRHVTAARLDRFLFSEEWEISFKKIKQTLMPRVTSDHNLLLLECGNWERSQSYFKFENWLLQTENFKEKVKGWWDSEIFVGRPDYILACKMKTLNVKLKEWSKSEQRCLSGDESYLRAVLSVEFEEVAKREEVAWRQRSRAIWLKEGARNTQFFHRTANNRKRYNNIDNLLINGTNVTDSTTIREEITGNGEGGKKYHLVKWEVVINNKKEGGMGTKNLKVQNQSFLLKWLWRFASVEQGLWKDVIISRYAMDDSWTTKEVRSPYGVFLNLRGISWSMPRHTSDLLVCWNREGNTSGHKGRWKIVPACIWWTIWKERNQRCFENKSIPFQSLKLNCLITLYFWCNHVLLKEMEAITHFLDKASGTRGGIVIVWDKKVWKGKISIVGMCSVTCSFTAKCQDVNWHLIGVYAPNGREEREETWWEIGAARDYLGSTMVNSVLDAMPA</sequence>
<reference evidence="1 2" key="1">
    <citation type="submission" date="2020-09" db="EMBL/GenBank/DDBJ databases">
        <title>De no assembly of potato wild relative species, Solanum commersonii.</title>
        <authorList>
            <person name="Cho K."/>
        </authorList>
    </citation>
    <scope>NUCLEOTIDE SEQUENCE [LARGE SCALE GENOMIC DNA]</scope>
    <source>
        <strain evidence="1">LZ3.2</strain>
        <tissue evidence="1">Leaf</tissue>
    </source>
</reference>
<keyword evidence="2" id="KW-1185">Reference proteome</keyword>
<protein>
    <submittedName>
        <fullName evidence="1">Uncharacterized protein</fullName>
    </submittedName>
</protein>
<dbReference type="EMBL" id="JACXVP010000003">
    <property type="protein sequence ID" value="KAG5615411.1"/>
    <property type="molecule type" value="Genomic_DNA"/>
</dbReference>
<dbReference type="InterPro" id="IPR036691">
    <property type="entry name" value="Endo/exonu/phosph_ase_sf"/>
</dbReference>
<dbReference type="Proteomes" id="UP000824120">
    <property type="component" value="Chromosome 3"/>
</dbReference>
<proteinExistence type="predicted"/>
<evidence type="ECO:0000313" key="1">
    <source>
        <dbReference type="EMBL" id="KAG5615411.1"/>
    </source>
</evidence>
<accession>A0A9J5ZTI6</accession>
<evidence type="ECO:0000313" key="2">
    <source>
        <dbReference type="Proteomes" id="UP000824120"/>
    </source>
</evidence>
<comment type="caution">
    <text evidence="1">The sequence shown here is derived from an EMBL/GenBank/DDBJ whole genome shotgun (WGS) entry which is preliminary data.</text>
</comment>
<dbReference type="PANTHER" id="PTHR33710">
    <property type="entry name" value="BNAC02G09200D PROTEIN"/>
    <property type="match status" value="1"/>
</dbReference>
<dbReference type="Gene3D" id="3.60.10.10">
    <property type="entry name" value="Endonuclease/exonuclease/phosphatase"/>
    <property type="match status" value="1"/>
</dbReference>
<name>A0A9J5ZTI6_SOLCO</name>
<dbReference type="PANTHER" id="PTHR33710:SF71">
    <property type="entry name" value="ENDONUCLEASE_EXONUCLEASE_PHOSPHATASE DOMAIN-CONTAINING PROTEIN"/>
    <property type="match status" value="1"/>
</dbReference>
<gene>
    <name evidence="1" type="ORF">H5410_015235</name>
</gene>
<dbReference type="OrthoDB" id="1937542at2759"/>